<organism evidence="1 2">
    <name type="scientific">Desulfosarcina alkanivorans</name>
    <dbReference type="NCBI Taxonomy" id="571177"/>
    <lineage>
        <taxon>Bacteria</taxon>
        <taxon>Pseudomonadati</taxon>
        <taxon>Thermodesulfobacteriota</taxon>
        <taxon>Desulfobacteria</taxon>
        <taxon>Desulfobacterales</taxon>
        <taxon>Desulfosarcinaceae</taxon>
        <taxon>Desulfosarcina</taxon>
    </lineage>
</organism>
<dbReference type="AlphaFoldDB" id="A0A5K7YZE6"/>
<gene>
    <name evidence="1" type="ORF">DSCA_55540</name>
</gene>
<dbReference type="EMBL" id="AP021874">
    <property type="protein sequence ID" value="BBO71624.1"/>
    <property type="molecule type" value="Genomic_DNA"/>
</dbReference>
<accession>A0A5K7YZE6</accession>
<proteinExistence type="predicted"/>
<dbReference type="KEGG" id="dalk:DSCA_55540"/>
<protein>
    <submittedName>
        <fullName evidence="1">Uncharacterized protein</fullName>
    </submittedName>
</protein>
<keyword evidence="2" id="KW-1185">Reference proteome</keyword>
<evidence type="ECO:0000313" key="2">
    <source>
        <dbReference type="Proteomes" id="UP000427906"/>
    </source>
</evidence>
<reference evidence="1 2" key="1">
    <citation type="submission" date="2019-11" db="EMBL/GenBank/DDBJ databases">
        <title>Comparative genomics of hydrocarbon-degrading Desulfosarcina strains.</title>
        <authorList>
            <person name="Watanabe M."/>
            <person name="Kojima H."/>
            <person name="Fukui M."/>
        </authorList>
    </citation>
    <scope>NUCLEOTIDE SEQUENCE [LARGE SCALE GENOMIC DNA]</scope>
    <source>
        <strain evidence="1 2">PL12</strain>
    </source>
</reference>
<sequence>MVAQWPAGLANVRVCIRNPVDRVNCGRCQKCIRTMLAFYAIGRLPEAVTFPGSDIRAEQVRRLRWGFFRFHAHYLVEL</sequence>
<evidence type="ECO:0000313" key="1">
    <source>
        <dbReference type="EMBL" id="BBO71624.1"/>
    </source>
</evidence>
<name>A0A5K7YZE6_9BACT</name>
<dbReference type="Proteomes" id="UP000427906">
    <property type="component" value="Chromosome"/>
</dbReference>